<evidence type="ECO:0000313" key="1">
    <source>
        <dbReference type="EMBL" id="KKO01909.1"/>
    </source>
</evidence>
<reference evidence="1" key="1">
    <citation type="journal article" date="2015" name="Nature">
        <title>Complex archaea that bridge the gap between prokaryotes and eukaryotes.</title>
        <authorList>
            <person name="Spang A."/>
            <person name="Saw J.H."/>
            <person name="Jorgensen S.L."/>
            <person name="Zaremba-Niedzwiedzka K."/>
            <person name="Martijn J."/>
            <person name="Lind A.E."/>
            <person name="van Eijk R."/>
            <person name="Schleper C."/>
            <person name="Guy L."/>
            <person name="Ettema T.J."/>
        </authorList>
    </citation>
    <scope>NUCLEOTIDE SEQUENCE</scope>
</reference>
<accession>A0A0F9YBP2</accession>
<sequence length="207" mass="21953">MQDISPAPDEVVEKSADQILIEDLMEKIDGLSSDLDAAIEVAVSRGAVSWAELNYPGHPALDKGSAPMKVAAAAGMSALKSLHDEYTSAAAAATRSLEGQGPAEAVFDDMDSSQVQFFKDISEVSAAGVEKFIAGYLPETRESLNEEVRQLAKRTARIERNACLAAVGKTVAPVSGTPYSVGPRKFKASICEMTDLDLDTVPGMDLF</sequence>
<dbReference type="EMBL" id="LAZR01000033">
    <property type="protein sequence ID" value="KKO01909.1"/>
    <property type="molecule type" value="Genomic_DNA"/>
</dbReference>
<protein>
    <submittedName>
        <fullName evidence="1">Uncharacterized protein</fullName>
    </submittedName>
</protein>
<organism evidence="1">
    <name type="scientific">marine sediment metagenome</name>
    <dbReference type="NCBI Taxonomy" id="412755"/>
    <lineage>
        <taxon>unclassified sequences</taxon>
        <taxon>metagenomes</taxon>
        <taxon>ecological metagenomes</taxon>
    </lineage>
</organism>
<gene>
    <name evidence="1" type="ORF">LCGC14_0112640</name>
</gene>
<name>A0A0F9YBP2_9ZZZZ</name>
<dbReference type="AlphaFoldDB" id="A0A0F9YBP2"/>
<comment type="caution">
    <text evidence="1">The sequence shown here is derived from an EMBL/GenBank/DDBJ whole genome shotgun (WGS) entry which is preliminary data.</text>
</comment>
<proteinExistence type="predicted"/>